<evidence type="ECO:0000256" key="1">
    <source>
        <dbReference type="ARBA" id="ARBA00004141"/>
    </source>
</evidence>
<feature type="transmembrane region" description="Helical" evidence="6">
    <location>
        <begin position="239"/>
        <end position="264"/>
    </location>
</feature>
<dbReference type="GO" id="GO:0022857">
    <property type="term" value="F:transmembrane transporter activity"/>
    <property type="evidence" value="ECO:0007669"/>
    <property type="project" value="InterPro"/>
</dbReference>
<dbReference type="OrthoDB" id="151222at2"/>
<feature type="region of interest" description="Disordered" evidence="5">
    <location>
        <begin position="1"/>
        <end position="36"/>
    </location>
</feature>
<accession>A0A1H8NHM8</accession>
<dbReference type="RefSeq" id="WP_075017409.1">
    <property type="nucleotide sequence ID" value="NZ_FODD01000022.1"/>
</dbReference>
<dbReference type="PANTHER" id="PTHR23514">
    <property type="entry name" value="BYPASS OF STOP CODON PROTEIN 6"/>
    <property type="match status" value="1"/>
</dbReference>
<dbReference type="InterPro" id="IPR011701">
    <property type="entry name" value="MFS"/>
</dbReference>
<feature type="transmembrane region" description="Helical" evidence="6">
    <location>
        <begin position="38"/>
        <end position="60"/>
    </location>
</feature>
<evidence type="ECO:0000313" key="8">
    <source>
        <dbReference type="Proteomes" id="UP000181951"/>
    </source>
</evidence>
<feature type="compositionally biased region" description="Low complexity" evidence="5">
    <location>
        <begin position="1"/>
        <end position="16"/>
    </location>
</feature>
<keyword evidence="8" id="KW-1185">Reference proteome</keyword>
<sequence length="422" mass="42893">MTAEEQTAAHATPTAADPVRDGSTTSEDPGRPGNSGRWPATAVFFLNGLTLSTYVVRLASLKGKHHLSDGQLGLIGMAFAVAAIACMQGVGPLTARLGTRPVLRTSLVVMPVLLALVGLVGGVVELVVVVMALGALHGTTDAAMNTHAVTIQRRVGRPLINGCHAAWSISAVVASLTTAALERAGVSLATHLAVAAAVLMVGGLLLGRLLVETGTRDRAPTPSPARRHRGRRGGWSRQVVTLGLAGTALMVCEGAALGWSAIFLHDSRGASLGLAATAVTAYTGAQAVGRVIGDRLTLRYRAPALFRTGGLVAACGLAMALLSPNPVTAIGGFAVAGAGASVLLPLAYGAVGQAKADSPEAATLISRFTTFTYAGTLFGPALIGWAAEFVGLTWTLAALVPVLCGVALLSPLPSAVTGQRYR</sequence>
<evidence type="ECO:0000256" key="4">
    <source>
        <dbReference type="ARBA" id="ARBA00023136"/>
    </source>
</evidence>
<feature type="transmembrane region" description="Helical" evidence="6">
    <location>
        <begin position="364"/>
        <end position="386"/>
    </location>
</feature>
<proteinExistence type="predicted"/>
<feature type="transmembrane region" description="Helical" evidence="6">
    <location>
        <begin position="111"/>
        <end position="138"/>
    </location>
</feature>
<dbReference type="AlphaFoldDB" id="A0A1H8NHM8"/>
<organism evidence="7 8">
    <name type="scientific">Actinacidiphila rubida</name>
    <dbReference type="NCBI Taxonomy" id="310780"/>
    <lineage>
        <taxon>Bacteria</taxon>
        <taxon>Bacillati</taxon>
        <taxon>Actinomycetota</taxon>
        <taxon>Actinomycetes</taxon>
        <taxon>Kitasatosporales</taxon>
        <taxon>Streptomycetaceae</taxon>
        <taxon>Actinacidiphila</taxon>
    </lineage>
</organism>
<feature type="transmembrane region" description="Helical" evidence="6">
    <location>
        <begin position="392"/>
        <end position="412"/>
    </location>
</feature>
<evidence type="ECO:0000313" key="7">
    <source>
        <dbReference type="EMBL" id="SEO29261.1"/>
    </source>
</evidence>
<reference evidence="7 8" key="1">
    <citation type="submission" date="2016-10" db="EMBL/GenBank/DDBJ databases">
        <authorList>
            <person name="de Groot N.N."/>
        </authorList>
    </citation>
    <scope>NUCLEOTIDE SEQUENCE [LARGE SCALE GENOMIC DNA]</scope>
    <source>
        <strain evidence="7 8">CGMCC 4.2026</strain>
    </source>
</reference>
<dbReference type="InterPro" id="IPR051788">
    <property type="entry name" value="MFS_Transporter"/>
</dbReference>
<gene>
    <name evidence="7" type="ORF">SAMN05216267_102273</name>
</gene>
<dbReference type="SUPFAM" id="SSF103473">
    <property type="entry name" value="MFS general substrate transporter"/>
    <property type="match status" value="1"/>
</dbReference>
<feature type="transmembrane region" description="Helical" evidence="6">
    <location>
        <begin position="304"/>
        <end position="323"/>
    </location>
</feature>
<evidence type="ECO:0000256" key="6">
    <source>
        <dbReference type="SAM" id="Phobius"/>
    </source>
</evidence>
<evidence type="ECO:0000256" key="3">
    <source>
        <dbReference type="ARBA" id="ARBA00022989"/>
    </source>
</evidence>
<dbReference type="CDD" id="cd17393">
    <property type="entry name" value="MFS_MosC_like"/>
    <property type="match status" value="1"/>
</dbReference>
<feature type="transmembrane region" description="Helical" evidence="6">
    <location>
        <begin position="72"/>
        <end position="91"/>
    </location>
</feature>
<protein>
    <submittedName>
        <fullName evidence="7">Sugar phosphate permease</fullName>
    </submittedName>
</protein>
<dbReference type="Gene3D" id="1.20.1250.20">
    <property type="entry name" value="MFS general substrate transporter like domains"/>
    <property type="match status" value="2"/>
</dbReference>
<comment type="subcellular location">
    <subcellularLocation>
        <location evidence="1">Membrane</location>
        <topology evidence="1">Multi-pass membrane protein</topology>
    </subcellularLocation>
</comment>
<dbReference type="Proteomes" id="UP000181951">
    <property type="component" value="Unassembled WGS sequence"/>
</dbReference>
<dbReference type="InterPro" id="IPR036259">
    <property type="entry name" value="MFS_trans_sf"/>
</dbReference>
<keyword evidence="2 6" id="KW-0812">Transmembrane</keyword>
<dbReference type="GO" id="GO:0016020">
    <property type="term" value="C:membrane"/>
    <property type="evidence" value="ECO:0007669"/>
    <property type="project" value="UniProtKB-SubCell"/>
</dbReference>
<keyword evidence="3 6" id="KW-1133">Transmembrane helix</keyword>
<feature type="transmembrane region" description="Helical" evidence="6">
    <location>
        <begin position="159"/>
        <end position="180"/>
    </location>
</feature>
<name>A0A1H8NHM8_9ACTN</name>
<dbReference type="EMBL" id="FODD01000022">
    <property type="protein sequence ID" value="SEO29261.1"/>
    <property type="molecule type" value="Genomic_DNA"/>
</dbReference>
<feature type="transmembrane region" description="Helical" evidence="6">
    <location>
        <begin position="329"/>
        <end position="352"/>
    </location>
</feature>
<dbReference type="Pfam" id="PF07690">
    <property type="entry name" value="MFS_1"/>
    <property type="match status" value="1"/>
</dbReference>
<keyword evidence="4 6" id="KW-0472">Membrane</keyword>
<feature type="transmembrane region" description="Helical" evidence="6">
    <location>
        <begin position="270"/>
        <end position="292"/>
    </location>
</feature>
<evidence type="ECO:0000256" key="5">
    <source>
        <dbReference type="SAM" id="MobiDB-lite"/>
    </source>
</evidence>
<evidence type="ECO:0000256" key="2">
    <source>
        <dbReference type="ARBA" id="ARBA00022692"/>
    </source>
</evidence>
<feature type="transmembrane region" description="Helical" evidence="6">
    <location>
        <begin position="192"/>
        <end position="211"/>
    </location>
</feature>
<dbReference type="PANTHER" id="PTHR23514:SF13">
    <property type="entry name" value="INNER MEMBRANE PROTEIN YBJJ"/>
    <property type="match status" value="1"/>
</dbReference>